<dbReference type="Gene3D" id="1.20.1330.10">
    <property type="entry name" value="f41 fragment of flagellin, N-terminal domain"/>
    <property type="match status" value="2"/>
</dbReference>
<comment type="similarity">
    <text evidence="2">Belongs to the bacterial flagellin family.</text>
</comment>
<comment type="subcellular location">
    <subcellularLocation>
        <location evidence="1">Bacterial flagellum</location>
    </subcellularLocation>
</comment>
<feature type="domain" description="Flagellin C-terminal" evidence="5">
    <location>
        <begin position="548"/>
        <end position="618"/>
    </location>
</feature>
<feature type="domain" description="Flagellin N-terminal" evidence="4">
    <location>
        <begin position="3"/>
        <end position="137"/>
    </location>
</feature>
<keyword evidence="7" id="KW-1185">Reference proteome</keyword>
<dbReference type="Pfam" id="PF00669">
    <property type="entry name" value="Flagellin_N"/>
    <property type="match status" value="1"/>
</dbReference>
<dbReference type="NCBIfam" id="TIGR02550">
    <property type="entry name" value="flagell_flgL"/>
    <property type="match status" value="1"/>
</dbReference>
<gene>
    <name evidence="6" type="ORF">SPSIL_042350</name>
</gene>
<name>A0ABZ3IQS8_9FIRM</name>
<dbReference type="PANTHER" id="PTHR42792:SF1">
    <property type="entry name" value="FLAGELLAR HOOK-ASSOCIATED PROTEIN 3"/>
    <property type="match status" value="1"/>
</dbReference>
<dbReference type="PANTHER" id="PTHR42792">
    <property type="entry name" value="FLAGELLIN"/>
    <property type="match status" value="1"/>
</dbReference>
<evidence type="ECO:0008006" key="8">
    <source>
        <dbReference type="Google" id="ProtNLM"/>
    </source>
</evidence>
<evidence type="ECO:0000313" key="7">
    <source>
        <dbReference type="Proteomes" id="UP000216752"/>
    </source>
</evidence>
<keyword evidence="3" id="KW-0975">Bacterial flagellum</keyword>
<organism evidence="6 7">
    <name type="scientific">Sporomusa silvacetica DSM 10669</name>
    <dbReference type="NCBI Taxonomy" id="1123289"/>
    <lineage>
        <taxon>Bacteria</taxon>
        <taxon>Bacillati</taxon>
        <taxon>Bacillota</taxon>
        <taxon>Negativicutes</taxon>
        <taxon>Selenomonadales</taxon>
        <taxon>Sporomusaceae</taxon>
        <taxon>Sporomusa</taxon>
    </lineage>
</organism>
<evidence type="ECO:0000259" key="4">
    <source>
        <dbReference type="Pfam" id="PF00669"/>
    </source>
</evidence>
<reference evidence="6" key="1">
    <citation type="submission" date="2024-05" db="EMBL/GenBank/DDBJ databases">
        <title>Isolation and characterization of Sporomusa carbonis sp. nov., a carboxydotrophic hydrogenogen in the genus of Sporomusa isolated from a charcoal burning pile.</title>
        <authorList>
            <person name="Boeer T."/>
            <person name="Rosenbaum F."/>
            <person name="Eysell L."/>
            <person name="Mueller V."/>
            <person name="Daniel R."/>
            <person name="Poehlein A."/>
        </authorList>
    </citation>
    <scope>NUCLEOTIDE SEQUENCE [LARGE SCALE GENOMIC DNA]</scope>
    <source>
        <strain evidence="6">DSM 10669</strain>
    </source>
</reference>
<dbReference type="InterPro" id="IPR001492">
    <property type="entry name" value="Flagellin"/>
</dbReference>
<dbReference type="Pfam" id="PF00700">
    <property type="entry name" value="Flagellin_C"/>
    <property type="match status" value="1"/>
</dbReference>
<dbReference type="InterPro" id="IPR046358">
    <property type="entry name" value="Flagellin_C"/>
</dbReference>
<evidence type="ECO:0000259" key="5">
    <source>
        <dbReference type="Pfam" id="PF00700"/>
    </source>
</evidence>
<evidence type="ECO:0000256" key="2">
    <source>
        <dbReference type="ARBA" id="ARBA00005709"/>
    </source>
</evidence>
<evidence type="ECO:0000313" key="6">
    <source>
        <dbReference type="EMBL" id="XFO68015.1"/>
    </source>
</evidence>
<dbReference type="InterPro" id="IPR013384">
    <property type="entry name" value="Flagell_FlgL"/>
</dbReference>
<sequence>MRISSNMMRYNFLRSINNSMETQNTLQEQLSDGKALHRPSDDPVKTVRDLTYKTSQVLNEQYTQNLQDAQSWMENTDGVMSDLSSVMIKIKELVVSADDTKPTDSLNTIGAQIDGLINQVVSLGNTKIGDRYLFSGQSDSTQPFVRTTIKDPNSDLTKEVVIYNGDDSRISMPIQAGAVNPTQDSVNLTGTDVFGDEETIYGQKTLSVLNNLLEIKNELKKTSSVSQTKSAAGIGTVGGKYTGSGYKNFDVRIDGVTSGQVTDAAYSTDGGNNWVKVASANLVAGDPTAITLEDGISFNIASSVDNASGGVYSFRVPQEAFTVAKSNSAGGDAAITGTATSTDSIPNSVRIDSIDSSGQVMAASYSSDGGSTWTSLSNYNVTQTNSSGSAATVTGNLIIGSSYAVDVTGVDENGRITGATVNGVAASSVTYDVTTDTDTGKSSSTANIQLATGTVLHILTNTANKSGDTYTVTAKSSAFITTTGTSTEINLPSGSTPSGLTMTINADTDNKINDAYSFDLPQGKGPDTTWLSSVATQYVTDDHNLQLKAQTNLGARMSMYEMAYNMLQSQNTIIQTDIANTEDIDMAKTITDFNTAQNIYRSALAVGGRIMPTSLVDFLS</sequence>
<dbReference type="EMBL" id="CP155573">
    <property type="protein sequence ID" value="XFO68015.1"/>
    <property type="molecule type" value="Genomic_DNA"/>
</dbReference>
<evidence type="ECO:0000256" key="1">
    <source>
        <dbReference type="ARBA" id="ARBA00004365"/>
    </source>
</evidence>
<protein>
    <recommendedName>
        <fullName evidence="8">Flagellar hook-associated protein 3</fullName>
    </recommendedName>
</protein>
<dbReference type="SUPFAM" id="SSF64518">
    <property type="entry name" value="Phase 1 flagellin"/>
    <property type="match status" value="2"/>
</dbReference>
<evidence type="ECO:0000256" key="3">
    <source>
        <dbReference type="ARBA" id="ARBA00023143"/>
    </source>
</evidence>
<dbReference type="RefSeq" id="WP_094603825.1">
    <property type="nucleotide sequence ID" value="NZ_CP155573.1"/>
</dbReference>
<dbReference type="Proteomes" id="UP000216752">
    <property type="component" value="Chromosome"/>
</dbReference>
<dbReference type="InterPro" id="IPR001029">
    <property type="entry name" value="Flagellin_N"/>
</dbReference>
<accession>A0ABZ3IQS8</accession>
<proteinExistence type="inferred from homology"/>